<dbReference type="EC" id="2.7.13.3" evidence="3"/>
<feature type="transmembrane region" description="Helical" evidence="10">
    <location>
        <begin position="68"/>
        <end position="94"/>
    </location>
</feature>
<evidence type="ECO:0000256" key="8">
    <source>
        <dbReference type="ARBA" id="ARBA00022989"/>
    </source>
</evidence>
<keyword evidence="14" id="KW-1185">Reference proteome</keyword>
<keyword evidence="6 10" id="KW-0812">Transmembrane</keyword>
<dbReference type="InterPro" id="IPR036890">
    <property type="entry name" value="HATPase_C_sf"/>
</dbReference>
<dbReference type="RefSeq" id="WP_345034057.1">
    <property type="nucleotide sequence ID" value="NZ_BAABED010000001.1"/>
</dbReference>
<keyword evidence="9" id="KW-0902">Two-component regulatory system</keyword>
<dbReference type="PROSITE" id="PS50109">
    <property type="entry name" value="HIS_KIN"/>
    <property type="match status" value="1"/>
</dbReference>
<evidence type="ECO:0000256" key="4">
    <source>
        <dbReference type="ARBA" id="ARBA00022553"/>
    </source>
</evidence>
<dbReference type="InterPro" id="IPR050428">
    <property type="entry name" value="TCS_sensor_his_kinase"/>
</dbReference>
<evidence type="ECO:0000256" key="10">
    <source>
        <dbReference type="SAM" id="Phobius"/>
    </source>
</evidence>
<name>A0ABV5ULR7_9MICC</name>
<dbReference type="CDD" id="cd00075">
    <property type="entry name" value="HATPase"/>
    <property type="match status" value="1"/>
</dbReference>
<protein>
    <recommendedName>
        <fullName evidence="3">histidine kinase</fullName>
        <ecNumber evidence="3">2.7.13.3</ecNumber>
    </recommendedName>
</protein>
<keyword evidence="7 13" id="KW-0418">Kinase</keyword>
<dbReference type="Pfam" id="PF00512">
    <property type="entry name" value="HisKA"/>
    <property type="match status" value="1"/>
</dbReference>
<dbReference type="Proteomes" id="UP001589536">
    <property type="component" value="Unassembled WGS sequence"/>
</dbReference>
<dbReference type="Gene3D" id="3.30.565.10">
    <property type="entry name" value="Histidine kinase-like ATPase, C-terminal domain"/>
    <property type="match status" value="1"/>
</dbReference>
<dbReference type="SMART" id="SM00388">
    <property type="entry name" value="HisKA"/>
    <property type="match status" value="1"/>
</dbReference>
<comment type="subcellular location">
    <subcellularLocation>
        <location evidence="2">Cell membrane</location>
    </subcellularLocation>
</comment>
<evidence type="ECO:0000256" key="3">
    <source>
        <dbReference type="ARBA" id="ARBA00012438"/>
    </source>
</evidence>
<feature type="domain" description="Histidine kinase" evidence="11">
    <location>
        <begin position="156"/>
        <end position="368"/>
    </location>
</feature>
<evidence type="ECO:0000256" key="9">
    <source>
        <dbReference type="ARBA" id="ARBA00023012"/>
    </source>
</evidence>
<proteinExistence type="predicted"/>
<dbReference type="EMBL" id="JBHMBH010000009">
    <property type="protein sequence ID" value="MFB9713366.1"/>
    <property type="molecule type" value="Genomic_DNA"/>
</dbReference>
<dbReference type="Pfam" id="PF00672">
    <property type="entry name" value="HAMP"/>
    <property type="match status" value="1"/>
</dbReference>
<evidence type="ECO:0000256" key="1">
    <source>
        <dbReference type="ARBA" id="ARBA00000085"/>
    </source>
</evidence>
<dbReference type="PROSITE" id="PS50885">
    <property type="entry name" value="HAMP"/>
    <property type="match status" value="1"/>
</dbReference>
<dbReference type="InterPro" id="IPR003594">
    <property type="entry name" value="HATPase_dom"/>
</dbReference>
<dbReference type="Gene3D" id="1.10.287.130">
    <property type="match status" value="1"/>
</dbReference>
<dbReference type="InterPro" id="IPR005467">
    <property type="entry name" value="His_kinase_dom"/>
</dbReference>
<dbReference type="SUPFAM" id="SSF55874">
    <property type="entry name" value="ATPase domain of HSP90 chaperone/DNA topoisomerase II/histidine kinase"/>
    <property type="match status" value="1"/>
</dbReference>
<comment type="catalytic activity">
    <reaction evidence="1">
        <text>ATP + protein L-histidine = ADP + protein N-phospho-L-histidine.</text>
        <dbReference type="EC" id="2.7.13.3"/>
    </reaction>
</comment>
<dbReference type="Pfam" id="PF02518">
    <property type="entry name" value="HATPase_c"/>
    <property type="match status" value="1"/>
</dbReference>
<dbReference type="GO" id="GO:0016301">
    <property type="term" value="F:kinase activity"/>
    <property type="evidence" value="ECO:0007669"/>
    <property type="project" value="UniProtKB-KW"/>
</dbReference>
<evidence type="ECO:0000259" key="11">
    <source>
        <dbReference type="PROSITE" id="PS50109"/>
    </source>
</evidence>
<dbReference type="CDD" id="cd06225">
    <property type="entry name" value="HAMP"/>
    <property type="match status" value="1"/>
</dbReference>
<dbReference type="SMART" id="SM00387">
    <property type="entry name" value="HATPase_c"/>
    <property type="match status" value="1"/>
</dbReference>
<keyword evidence="8 10" id="KW-1133">Transmembrane helix</keyword>
<sequence>MSISPGGSMERPPGLSARSKLTLSYAAIAVATGVLLLAITYVFLLRYVPQDHLSTSRGNYAPNQGDLIRAFLPAASAALVLIVIMGLGGGWFLAGRVLRPLRQIGEVAQEVSKGSLSARIRMSGRGDEFRHLADVFDEMMERIQHHAEQQRRFAANASHELRTPLAIMGNLAEVGSLNPDADMTELLHRLTEVNARASNTVESLLLLSRVESGRITLGPVDLSFVAEQAVEDLIPAAERAGIIVQAELSRTVVSGDAPLLERVVSNLVHNAVVHGRETVSVRTSDTPTHSLLVVENPGDVIDPTLLPTLIEPFLRKERTAYRAAGEHAGVGLGLSIVAAAVQAHGGTLELSAKPGGGITATVKLPRRTAIP</sequence>
<dbReference type="SUPFAM" id="SSF158472">
    <property type="entry name" value="HAMP domain-like"/>
    <property type="match status" value="1"/>
</dbReference>
<evidence type="ECO:0000256" key="7">
    <source>
        <dbReference type="ARBA" id="ARBA00022777"/>
    </source>
</evidence>
<dbReference type="InterPro" id="IPR003661">
    <property type="entry name" value="HisK_dim/P_dom"/>
</dbReference>
<evidence type="ECO:0000256" key="2">
    <source>
        <dbReference type="ARBA" id="ARBA00004236"/>
    </source>
</evidence>
<feature type="transmembrane region" description="Helical" evidence="10">
    <location>
        <begin position="21"/>
        <end position="48"/>
    </location>
</feature>
<dbReference type="Gene3D" id="6.10.340.10">
    <property type="match status" value="1"/>
</dbReference>
<dbReference type="PANTHER" id="PTHR45436:SF5">
    <property type="entry name" value="SENSOR HISTIDINE KINASE TRCS"/>
    <property type="match status" value="1"/>
</dbReference>
<dbReference type="SMART" id="SM00304">
    <property type="entry name" value="HAMP"/>
    <property type="match status" value="1"/>
</dbReference>
<dbReference type="InterPro" id="IPR036097">
    <property type="entry name" value="HisK_dim/P_sf"/>
</dbReference>
<feature type="domain" description="HAMP" evidence="12">
    <location>
        <begin position="95"/>
        <end position="148"/>
    </location>
</feature>
<keyword evidence="4" id="KW-0597">Phosphoprotein</keyword>
<evidence type="ECO:0000313" key="13">
    <source>
        <dbReference type="EMBL" id="MFB9713366.1"/>
    </source>
</evidence>
<dbReference type="InterPro" id="IPR003660">
    <property type="entry name" value="HAMP_dom"/>
</dbReference>
<accession>A0ABV5ULR7</accession>
<evidence type="ECO:0000256" key="6">
    <source>
        <dbReference type="ARBA" id="ARBA00022692"/>
    </source>
</evidence>
<keyword evidence="10" id="KW-0472">Membrane</keyword>
<evidence type="ECO:0000313" key="14">
    <source>
        <dbReference type="Proteomes" id="UP001589536"/>
    </source>
</evidence>
<dbReference type="SUPFAM" id="SSF47384">
    <property type="entry name" value="Homodimeric domain of signal transducing histidine kinase"/>
    <property type="match status" value="1"/>
</dbReference>
<organism evidence="13 14">
    <name type="scientific">Arthrobacter methylotrophus</name>
    <dbReference type="NCBI Taxonomy" id="121291"/>
    <lineage>
        <taxon>Bacteria</taxon>
        <taxon>Bacillati</taxon>
        <taxon>Actinomycetota</taxon>
        <taxon>Actinomycetes</taxon>
        <taxon>Micrococcales</taxon>
        <taxon>Micrococcaceae</taxon>
        <taxon>Arthrobacter</taxon>
    </lineage>
</organism>
<evidence type="ECO:0000259" key="12">
    <source>
        <dbReference type="PROSITE" id="PS50885"/>
    </source>
</evidence>
<gene>
    <name evidence="13" type="ORF">ACFFPI_04265</name>
</gene>
<evidence type="ECO:0000256" key="5">
    <source>
        <dbReference type="ARBA" id="ARBA00022679"/>
    </source>
</evidence>
<dbReference type="PANTHER" id="PTHR45436">
    <property type="entry name" value="SENSOR HISTIDINE KINASE YKOH"/>
    <property type="match status" value="1"/>
</dbReference>
<reference evidence="13 14" key="1">
    <citation type="submission" date="2024-09" db="EMBL/GenBank/DDBJ databases">
        <authorList>
            <person name="Sun Q."/>
            <person name="Mori K."/>
        </authorList>
    </citation>
    <scope>NUCLEOTIDE SEQUENCE [LARGE SCALE GENOMIC DNA]</scope>
    <source>
        <strain evidence="13 14">JCM 13519</strain>
    </source>
</reference>
<keyword evidence="5" id="KW-0808">Transferase</keyword>
<dbReference type="CDD" id="cd00082">
    <property type="entry name" value="HisKA"/>
    <property type="match status" value="1"/>
</dbReference>
<comment type="caution">
    <text evidence="13">The sequence shown here is derived from an EMBL/GenBank/DDBJ whole genome shotgun (WGS) entry which is preliminary data.</text>
</comment>